<protein>
    <submittedName>
        <fullName evidence="1">Unnamed protein product</fullName>
    </submittedName>
</protein>
<dbReference type="Proteomes" id="UP001165083">
    <property type="component" value="Unassembled WGS sequence"/>
</dbReference>
<evidence type="ECO:0000313" key="1">
    <source>
        <dbReference type="EMBL" id="GMF29688.1"/>
    </source>
</evidence>
<evidence type="ECO:0000313" key="2">
    <source>
        <dbReference type="Proteomes" id="UP001165083"/>
    </source>
</evidence>
<name>A0A9W6UAF0_9STRA</name>
<dbReference type="AlphaFoldDB" id="A0A9W6UAF0"/>
<proteinExistence type="predicted"/>
<keyword evidence="2" id="KW-1185">Reference proteome</keyword>
<dbReference type="EMBL" id="BSXW01000791">
    <property type="protein sequence ID" value="GMF29688.1"/>
    <property type="molecule type" value="Genomic_DNA"/>
</dbReference>
<gene>
    <name evidence="1" type="ORF">Plil01_001262100</name>
</gene>
<organism evidence="1 2">
    <name type="scientific">Phytophthora lilii</name>
    <dbReference type="NCBI Taxonomy" id="2077276"/>
    <lineage>
        <taxon>Eukaryota</taxon>
        <taxon>Sar</taxon>
        <taxon>Stramenopiles</taxon>
        <taxon>Oomycota</taxon>
        <taxon>Peronosporomycetes</taxon>
        <taxon>Peronosporales</taxon>
        <taxon>Peronosporaceae</taxon>
        <taxon>Phytophthora</taxon>
    </lineage>
</organism>
<accession>A0A9W6UAF0</accession>
<reference evidence="1" key="1">
    <citation type="submission" date="2023-04" db="EMBL/GenBank/DDBJ databases">
        <title>Phytophthora lilii NBRC 32176.</title>
        <authorList>
            <person name="Ichikawa N."/>
            <person name="Sato H."/>
            <person name="Tonouchi N."/>
        </authorList>
    </citation>
    <scope>NUCLEOTIDE SEQUENCE</scope>
    <source>
        <strain evidence="1">NBRC 32176</strain>
    </source>
</reference>
<comment type="caution">
    <text evidence="1">The sequence shown here is derived from an EMBL/GenBank/DDBJ whole genome shotgun (WGS) entry which is preliminary data.</text>
</comment>
<sequence length="295" mass="32391">MEAVKPFLHTLVENRCYTAHDLLYNVRGVSEMVSWNIPIPLAKSIYSVIQDIHAQSTHISKRNILRQVRISSSFEQSLQRRATKQDTLPTPFPLEPVKQATTKLADCTLVQVKFRLETEVLGLPLSDESVAASEVLFKAAFLVDGSLVPNSYQAFLNSLLTLQATGNSEKMRELIADRIAQARAIADGYLDTFELFGVENAKDLLKNNLAQILISDDTLLQKVIELVEPLADSSTPPQIVCLTAVPSNSAKLAKPTSLSPLIKKGRIAMNSFASVTGTDIIHRDPTSILEQPPGS</sequence>
<dbReference type="OrthoDB" id="102961at2759"/>